<sequence length="30" mass="3433">AISRYGEAHSPIVLKEEFKPFIKGPKLDVY</sequence>
<evidence type="ECO:0000313" key="1">
    <source>
        <dbReference type="EMBL" id="KKR30003.1"/>
    </source>
</evidence>
<accession>A0A0G0PQ22</accession>
<dbReference type="Proteomes" id="UP000034539">
    <property type="component" value="Unassembled WGS sequence"/>
</dbReference>
<protein>
    <submittedName>
        <fullName evidence="1">Uncharacterized protein</fullName>
    </submittedName>
</protein>
<dbReference type="AlphaFoldDB" id="A0A0G0PQ22"/>
<evidence type="ECO:0000313" key="2">
    <source>
        <dbReference type="Proteomes" id="UP000034539"/>
    </source>
</evidence>
<comment type="caution">
    <text evidence="1">The sequence shown here is derived from an EMBL/GenBank/DDBJ whole genome shotgun (WGS) entry which is preliminary data.</text>
</comment>
<reference evidence="1 2" key="1">
    <citation type="journal article" date="2015" name="Nature">
        <title>rRNA introns, odd ribosomes, and small enigmatic genomes across a large radiation of phyla.</title>
        <authorList>
            <person name="Brown C.T."/>
            <person name="Hug L.A."/>
            <person name="Thomas B.C."/>
            <person name="Sharon I."/>
            <person name="Castelle C.J."/>
            <person name="Singh A."/>
            <person name="Wilkins M.J."/>
            <person name="Williams K.H."/>
            <person name="Banfield J.F."/>
        </authorList>
    </citation>
    <scope>NUCLEOTIDE SEQUENCE [LARGE SCALE GENOMIC DNA]</scope>
</reference>
<organism evidence="1 2">
    <name type="scientific">Candidatus Gottesmanbacteria bacterium GW2011_GWC2_39_8</name>
    <dbReference type="NCBI Taxonomy" id="1618450"/>
    <lineage>
        <taxon>Bacteria</taxon>
        <taxon>Candidatus Gottesmaniibacteriota</taxon>
    </lineage>
</organism>
<feature type="non-terminal residue" evidence="1">
    <location>
        <position position="1"/>
    </location>
</feature>
<name>A0A0G0PQ22_9BACT</name>
<gene>
    <name evidence="1" type="ORF">UT63_C0109G0001</name>
</gene>
<dbReference type="EMBL" id="LBXN01000109">
    <property type="protein sequence ID" value="KKR30003.1"/>
    <property type="molecule type" value="Genomic_DNA"/>
</dbReference>
<proteinExistence type="predicted"/>